<gene>
    <name evidence="1" type="ORF">PG994_004915</name>
</gene>
<reference evidence="1 2" key="1">
    <citation type="submission" date="2023-01" db="EMBL/GenBank/DDBJ databases">
        <title>Analysis of 21 Apiospora genomes using comparative genomics revels a genus with tremendous synthesis potential of carbohydrate active enzymes and secondary metabolites.</title>
        <authorList>
            <person name="Sorensen T."/>
        </authorList>
    </citation>
    <scope>NUCLEOTIDE SEQUENCE [LARGE SCALE GENOMIC DNA]</scope>
    <source>
        <strain evidence="1 2">CBS 135458</strain>
    </source>
</reference>
<keyword evidence="2" id="KW-1185">Reference proteome</keyword>
<evidence type="ECO:0000313" key="1">
    <source>
        <dbReference type="EMBL" id="KAK8074016.1"/>
    </source>
</evidence>
<comment type="caution">
    <text evidence="1">The sequence shown here is derived from an EMBL/GenBank/DDBJ whole genome shotgun (WGS) entry which is preliminary data.</text>
</comment>
<accession>A0ABR1VUM3</accession>
<name>A0ABR1VUM3_9PEZI</name>
<dbReference type="RefSeq" id="XP_066718491.1">
    <property type="nucleotide sequence ID" value="XM_066856324.1"/>
</dbReference>
<proteinExistence type="predicted"/>
<dbReference type="Proteomes" id="UP001480595">
    <property type="component" value="Unassembled WGS sequence"/>
</dbReference>
<protein>
    <submittedName>
        <fullName evidence="1">Uncharacterized protein</fullName>
    </submittedName>
</protein>
<evidence type="ECO:0000313" key="2">
    <source>
        <dbReference type="Proteomes" id="UP001480595"/>
    </source>
</evidence>
<dbReference type="GeneID" id="92089387"/>
<sequence length="195" mass="21913">MSILADLHWEDLFNWIETLPQLERLPIDRSNPQRPSQQLRVWLHQLSPVPKAAKTGASTTAQAWIPPADCVDEKDLPAVGVAVKRQFRRLRAAEMSKLAEFQNPLLRPRPDPYFGKCFGSQTASEITGNLQQAIGYFTGSAPVSDEGLLKGDDIRETWFSLKVSVHVVLDSDYRGDAIIYGHDSPAENRRDTEED</sequence>
<organism evidence="1 2">
    <name type="scientific">Apiospora phragmitis</name>
    <dbReference type="NCBI Taxonomy" id="2905665"/>
    <lineage>
        <taxon>Eukaryota</taxon>
        <taxon>Fungi</taxon>
        <taxon>Dikarya</taxon>
        <taxon>Ascomycota</taxon>
        <taxon>Pezizomycotina</taxon>
        <taxon>Sordariomycetes</taxon>
        <taxon>Xylariomycetidae</taxon>
        <taxon>Amphisphaeriales</taxon>
        <taxon>Apiosporaceae</taxon>
        <taxon>Apiospora</taxon>
    </lineage>
</organism>
<dbReference type="EMBL" id="JAQQWL010000005">
    <property type="protein sequence ID" value="KAK8074016.1"/>
    <property type="molecule type" value="Genomic_DNA"/>
</dbReference>